<accession>A0AA49J912</accession>
<evidence type="ECO:0000256" key="1">
    <source>
        <dbReference type="SAM" id="SignalP"/>
    </source>
</evidence>
<evidence type="ECO:0000313" key="3">
    <source>
        <dbReference type="Proteomes" id="UP001230496"/>
    </source>
</evidence>
<reference evidence="2 3" key="1">
    <citation type="submission" date="2023-08" db="EMBL/GenBank/DDBJ databases">
        <title>Comparative genomics and taxonomic characterization of three novel marine species of genus Marivirga.</title>
        <authorList>
            <person name="Muhammad N."/>
            <person name="Kim S.-G."/>
        </authorList>
    </citation>
    <scope>NUCLEOTIDE SEQUENCE [LARGE SCALE GENOMIC DNA]</scope>
    <source>
        <strain evidence="2 3">BDSF4-3</strain>
    </source>
</reference>
<dbReference type="KEGG" id="msaa:QYS49_08545"/>
<proteinExistence type="predicted"/>
<organism evidence="2 3">
    <name type="scientific">Marivirga salinarum</name>
    <dbReference type="NCBI Taxonomy" id="3059078"/>
    <lineage>
        <taxon>Bacteria</taxon>
        <taxon>Pseudomonadati</taxon>
        <taxon>Bacteroidota</taxon>
        <taxon>Cytophagia</taxon>
        <taxon>Cytophagales</taxon>
        <taxon>Marivirgaceae</taxon>
        <taxon>Marivirga</taxon>
    </lineage>
</organism>
<name>A0AA49J912_9BACT</name>
<dbReference type="Pfam" id="PF19515">
    <property type="entry name" value="DUF6048"/>
    <property type="match status" value="1"/>
</dbReference>
<sequence>MRLILSCLFFSLISFSVFGQRTGSNAEVDSAEQKIVEPERPKVPKSFFIPTGIRIGTDLVALGVNAFGNNRQRYEFQADVDFHRIYLIGSYGINQYQISGENFEYSNDGNYFRIGLEANFLKFDPDYNTLTFGLRYARANYSESLTTNMTSPIYGPYEESLNNETVSARWFEMTTGLRVMVLKNLYMGYTFRIQLNRKLFDASSFRSYDIPGFGRAEFKNRWTFNYYLTYRIPWKEKQVMERSR</sequence>
<dbReference type="EMBL" id="CP129971">
    <property type="protein sequence ID" value="WKK78408.2"/>
    <property type="molecule type" value="Genomic_DNA"/>
</dbReference>
<evidence type="ECO:0000313" key="2">
    <source>
        <dbReference type="EMBL" id="WKK78408.2"/>
    </source>
</evidence>
<dbReference type="Proteomes" id="UP001230496">
    <property type="component" value="Chromosome"/>
</dbReference>
<dbReference type="AlphaFoldDB" id="A0AA49J912"/>
<dbReference type="InterPro" id="IPR046111">
    <property type="entry name" value="DUF6048"/>
</dbReference>
<feature type="signal peptide" evidence="1">
    <location>
        <begin position="1"/>
        <end position="19"/>
    </location>
</feature>
<protein>
    <submittedName>
        <fullName evidence="2">DUF6048 family protein</fullName>
    </submittedName>
</protein>
<gene>
    <name evidence="2" type="ORF">QYS49_08545</name>
</gene>
<keyword evidence="3" id="KW-1185">Reference proteome</keyword>
<feature type="chain" id="PRO_5041407444" evidence="1">
    <location>
        <begin position="20"/>
        <end position="244"/>
    </location>
</feature>
<dbReference type="RefSeq" id="WP_308349789.1">
    <property type="nucleotide sequence ID" value="NZ_CP129971.1"/>
</dbReference>
<keyword evidence="1" id="KW-0732">Signal</keyword>